<feature type="compositionally biased region" description="Basic residues" evidence="1">
    <location>
        <begin position="358"/>
        <end position="367"/>
    </location>
</feature>
<feature type="region of interest" description="Disordered" evidence="1">
    <location>
        <begin position="259"/>
        <end position="367"/>
    </location>
</feature>
<dbReference type="Pfam" id="PF18953">
    <property type="entry name" value="SAP_new25"/>
    <property type="match status" value="1"/>
</dbReference>
<organism evidence="3 4">
    <name type="scientific">Dictyostelium firmibasis</name>
    <dbReference type="NCBI Taxonomy" id="79012"/>
    <lineage>
        <taxon>Eukaryota</taxon>
        <taxon>Amoebozoa</taxon>
        <taxon>Evosea</taxon>
        <taxon>Eumycetozoa</taxon>
        <taxon>Dictyostelia</taxon>
        <taxon>Dictyosteliales</taxon>
        <taxon>Dictyosteliaceae</taxon>
        <taxon>Dictyostelium</taxon>
    </lineage>
</organism>
<dbReference type="InterPro" id="IPR036361">
    <property type="entry name" value="SAP_dom_sf"/>
</dbReference>
<dbReference type="Proteomes" id="UP001344447">
    <property type="component" value="Unassembled WGS sequence"/>
</dbReference>
<feature type="compositionally biased region" description="Low complexity" evidence="1">
    <location>
        <begin position="344"/>
        <end position="357"/>
    </location>
</feature>
<feature type="compositionally biased region" description="Acidic residues" evidence="1">
    <location>
        <begin position="269"/>
        <end position="327"/>
    </location>
</feature>
<protein>
    <recommendedName>
        <fullName evidence="2">SAP domain-containing protein</fullName>
    </recommendedName>
</protein>
<evidence type="ECO:0000313" key="4">
    <source>
        <dbReference type="Proteomes" id="UP001344447"/>
    </source>
</evidence>
<evidence type="ECO:0000259" key="2">
    <source>
        <dbReference type="PROSITE" id="PS50800"/>
    </source>
</evidence>
<evidence type="ECO:0000256" key="1">
    <source>
        <dbReference type="SAM" id="MobiDB-lite"/>
    </source>
</evidence>
<feature type="domain" description="SAP" evidence="2">
    <location>
        <begin position="218"/>
        <end position="252"/>
    </location>
</feature>
<dbReference type="PROSITE" id="PS50800">
    <property type="entry name" value="SAP"/>
    <property type="match status" value="1"/>
</dbReference>
<reference evidence="3 4" key="1">
    <citation type="submission" date="2023-11" db="EMBL/GenBank/DDBJ databases">
        <title>Dfirmibasis_genome.</title>
        <authorList>
            <person name="Edelbroek B."/>
            <person name="Kjellin J."/>
            <person name="Jerlstrom-Hultqvist J."/>
            <person name="Soderbom F."/>
        </authorList>
    </citation>
    <scope>NUCLEOTIDE SEQUENCE [LARGE SCALE GENOMIC DNA]</scope>
    <source>
        <strain evidence="3 4">TNS-C-14</strain>
    </source>
</reference>
<dbReference type="Gene3D" id="1.10.720.30">
    <property type="entry name" value="SAP domain"/>
    <property type="match status" value="1"/>
</dbReference>
<dbReference type="InterPro" id="IPR003034">
    <property type="entry name" value="SAP_dom"/>
</dbReference>
<keyword evidence="4" id="KW-1185">Reference proteome</keyword>
<proteinExistence type="predicted"/>
<dbReference type="AlphaFoldDB" id="A0AAN7TRJ0"/>
<name>A0AAN7TRJ0_9MYCE</name>
<evidence type="ECO:0000313" key="3">
    <source>
        <dbReference type="EMBL" id="KAK5578009.1"/>
    </source>
</evidence>
<dbReference type="SUPFAM" id="SSF68906">
    <property type="entry name" value="SAP domain"/>
    <property type="match status" value="1"/>
</dbReference>
<accession>A0AAN7TRJ0</accession>
<comment type="caution">
    <text evidence="3">The sequence shown here is derived from an EMBL/GenBank/DDBJ whole genome shotgun (WGS) entry which is preliminary data.</text>
</comment>
<dbReference type="EMBL" id="JAVFKY010000004">
    <property type="protein sequence ID" value="KAK5578009.1"/>
    <property type="molecule type" value="Genomic_DNA"/>
</dbReference>
<sequence>MSYISSKKLIKDLVKQDCLKKNLFETTLTRDERAQKGTTPETVKRSVYEASLTAHCQKLGVKSYLEQMSHANLTTLYASIRTPLAEGEKDVKKNKIFLTKRITISVTHDFNGYFEDLSGEDAKIFHAMTNSKISEKIIEEITLVGLEIFLFTVQAKVLSELCTNFEYDVQSNNPTLMVTSILMGSVPPKKETQPKKKITFSKTKPKSLKKGLTYHDIFQHYYVNELSEFCRKHEMKVSGNKKDLINRILRFLNEGIKEVPKPRKSADAAEAEVEEEEEGEEGEEGDEEGDEEGEGEEEEEHQEEEEDEQDAELVEEEKEVEEAEEEKEIVPEVVNTFPTKLKKSSSSQSKIVNPSPSKAKKPTGVKA</sequence>
<gene>
    <name evidence="3" type="ORF">RB653_002959</name>
</gene>